<dbReference type="Proteomes" id="UP000746741">
    <property type="component" value="Unassembled WGS sequence"/>
</dbReference>
<comment type="similarity">
    <text evidence="2">Belongs to the TspO/BZRP family.</text>
</comment>
<reference evidence="7" key="3">
    <citation type="journal article" date="2021" name="Syst. Appl. Microbiol.">
        <title>Roseomonas hellenica sp. nov., isolated from roots of wild-growing Alkanna tinctoria.</title>
        <authorList>
            <person name="Rat A."/>
            <person name="Naranjo H.D."/>
            <person name="Lebbe L."/>
            <person name="Cnockaert M."/>
            <person name="Krigas N."/>
            <person name="Grigoriadou K."/>
            <person name="Maloupa E."/>
            <person name="Willems A."/>
        </authorList>
    </citation>
    <scope>NUCLEOTIDE SEQUENCE</scope>
    <source>
        <strain evidence="7">LMG 31161</strain>
    </source>
</reference>
<evidence type="ECO:0000256" key="2">
    <source>
        <dbReference type="ARBA" id="ARBA00007524"/>
    </source>
</evidence>
<dbReference type="InterPro" id="IPR004307">
    <property type="entry name" value="TspO_MBR"/>
</dbReference>
<feature type="transmembrane region" description="Helical" evidence="6">
    <location>
        <begin position="44"/>
        <end position="64"/>
    </location>
</feature>
<evidence type="ECO:0000313" key="8">
    <source>
        <dbReference type="EMBL" id="NKE18890.1"/>
    </source>
</evidence>
<keyword evidence="4 6" id="KW-1133">Transmembrane helix</keyword>
<sequence length="157" mass="16980">MMEIVALLGFIAAVAAVASTGAFFPPDSWYQSLRKPRWCPPNWLFGPAWTMLYLMIAVSGWLVWRKAGLAGAAGAFTIYALQLLLNGAWSGIFFGLRRMDLALAELALLWLAILATIVAFATHDALAAWLLVPYLAWVTFAGALNAALLRANAPARG</sequence>
<dbReference type="Gene3D" id="1.20.1260.100">
    <property type="entry name" value="TspO/MBR protein"/>
    <property type="match status" value="1"/>
</dbReference>
<dbReference type="EMBL" id="JAAVUP010000006">
    <property type="protein sequence ID" value="NKE18890.1"/>
    <property type="molecule type" value="Genomic_DNA"/>
</dbReference>
<organism evidence="7 10">
    <name type="scientific">Neoroseomonas oryzicola</name>
    <dbReference type="NCBI Taxonomy" id="535904"/>
    <lineage>
        <taxon>Bacteria</taxon>
        <taxon>Pseudomonadati</taxon>
        <taxon>Pseudomonadota</taxon>
        <taxon>Alphaproteobacteria</taxon>
        <taxon>Acetobacterales</taxon>
        <taxon>Acetobacteraceae</taxon>
        <taxon>Neoroseomonas</taxon>
    </lineage>
</organism>
<dbReference type="CDD" id="cd15904">
    <property type="entry name" value="TSPO_MBR"/>
    <property type="match status" value="1"/>
</dbReference>
<evidence type="ECO:0000256" key="6">
    <source>
        <dbReference type="SAM" id="Phobius"/>
    </source>
</evidence>
<dbReference type="Proteomes" id="UP001138708">
    <property type="component" value="Unassembled WGS sequence"/>
</dbReference>
<feature type="transmembrane region" description="Helical" evidence="6">
    <location>
        <begin position="102"/>
        <end position="121"/>
    </location>
</feature>
<keyword evidence="3 6" id="KW-0812">Transmembrane</keyword>
<dbReference type="GO" id="GO:0033013">
    <property type="term" value="P:tetrapyrrole metabolic process"/>
    <property type="evidence" value="ECO:0007669"/>
    <property type="project" value="UniProtKB-ARBA"/>
</dbReference>
<feature type="transmembrane region" description="Helical" evidence="6">
    <location>
        <begin position="128"/>
        <end position="149"/>
    </location>
</feature>
<evidence type="ECO:0000313" key="7">
    <source>
        <dbReference type="EMBL" id="MBR0657634.1"/>
    </source>
</evidence>
<evidence type="ECO:0000256" key="4">
    <source>
        <dbReference type="ARBA" id="ARBA00022989"/>
    </source>
</evidence>
<protein>
    <submittedName>
        <fullName evidence="7">Tryptophan-rich sensory protein</fullName>
    </submittedName>
</protein>
<dbReference type="AlphaFoldDB" id="A0A9X9WBC4"/>
<comment type="caution">
    <text evidence="7">The sequence shown here is derived from an EMBL/GenBank/DDBJ whole genome shotgun (WGS) entry which is preliminary data.</text>
</comment>
<dbReference type="FunFam" id="1.20.1260.100:FF:000001">
    <property type="entry name" value="translocator protein 2"/>
    <property type="match status" value="1"/>
</dbReference>
<comment type="subcellular location">
    <subcellularLocation>
        <location evidence="1">Membrane</location>
        <topology evidence="1">Multi-pass membrane protein</topology>
    </subcellularLocation>
</comment>
<reference evidence="7" key="1">
    <citation type="submission" date="2020-01" db="EMBL/GenBank/DDBJ databases">
        <authorList>
            <person name="Rat A."/>
        </authorList>
    </citation>
    <scope>NUCLEOTIDE SEQUENCE</scope>
    <source>
        <strain evidence="7">LMG 31161</strain>
    </source>
</reference>
<keyword evidence="9" id="KW-1185">Reference proteome</keyword>
<accession>A0A9X9WBC4</accession>
<proteinExistence type="inferred from homology"/>
<evidence type="ECO:0000313" key="10">
    <source>
        <dbReference type="Proteomes" id="UP001138708"/>
    </source>
</evidence>
<keyword evidence="5 6" id="KW-0472">Membrane</keyword>
<evidence type="ECO:0000313" key="9">
    <source>
        <dbReference type="Proteomes" id="UP000746741"/>
    </source>
</evidence>
<evidence type="ECO:0000256" key="1">
    <source>
        <dbReference type="ARBA" id="ARBA00004141"/>
    </source>
</evidence>
<dbReference type="GO" id="GO:0016020">
    <property type="term" value="C:membrane"/>
    <property type="evidence" value="ECO:0007669"/>
    <property type="project" value="UniProtKB-SubCell"/>
</dbReference>
<dbReference type="PIRSF" id="PIRSF005859">
    <property type="entry name" value="PBR"/>
    <property type="match status" value="1"/>
</dbReference>
<evidence type="ECO:0000256" key="3">
    <source>
        <dbReference type="ARBA" id="ARBA00022692"/>
    </source>
</evidence>
<name>A0A9X9WBC4_9PROT</name>
<gene>
    <name evidence="8" type="ORF">GWK15_18190</name>
    <name evidence="7" type="ORF">GXW75_00125</name>
</gene>
<dbReference type="PANTHER" id="PTHR10057">
    <property type="entry name" value="PERIPHERAL-TYPE BENZODIAZEPINE RECEPTOR"/>
    <property type="match status" value="1"/>
</dbReference>
<reference evidence="8 9" key="2">
    <citation type="submission" date="2020-02" db="EMBL/GenBank/DDBJ databases">
        <authorList>
            <person name="Sun Q."/>
            <person name="Inoue M."/>
        </authorList>
    </citation>
    <scope>NUCLEOTIDE SEQUENCE [LARGE SCALE GENOMIC DNA]</scope>
    <source>
        <strain evidence="8 9">KCTC 22478</strain>
    </source>
</reference>
<dbReference type="Pfam" id="PF03073">
    <property type="entry name" value="TspO_MBR"/>
    <property type="match status" value="1"/>
</dbReference>
<dbReference type="PANTHER" id="PTHR10057:SF0">
    <property type="entry name" value="TRANSLOCATOR PROTEIN"/>
    <property type="match status" value="1"/>
</dbReference>
<feature type="transmembrane region" description="Helical" evidence="6">
    <location>
        <begin position="76"/>
        <end position="96"/>
    </location>
</feature>
<dbReference type="InterPro" id="IPR038330">
    <property type="entry name" value="TspO/MBR-related_sf"/>
</dbReference>
<dbReference type="EMBL" id="JAAEDK010000001">
    <property type="protein sequence ID" value="MBR0657634.1"/>
    <property type="molecule type" value="Genomic_DNA"/>
</dbReference>
<evidence type="ECO:0000256" key="5">
    <source>
        <dbReference type="ARBA" id="ARBA00023136"/>
    </source>
</evidence>
<dbReference type="RefSeq" id="WP_168042801.1">
    <property type="nucleotide sequence ID" value="NZ_JAAEDK010000001.1"/>
</dbReference>